<proteinExistence type="predicted"/>
<organism evidence="1 2">
    <name type="scientific">Cercospora zeae-maydis SCOH1-5</name>
    <dbReference type="NCBI Taxonomy" id="717836"/>
    <lineage>
        <taxon>Eukaryota</taxon>
        <taxon>Fungi</taxon>
        <taxon>Dikarya</taxon>
        <taxon>Ascomycota</taxon>
        <taxon>Pezizomycotina</taxon>
        <taxon>Dothideomycetes</taxon>
        <taxon>Dothideomycetidae</taxon>
        <taxon>Mycosphaerellales</taxon>
        <taxon>Mycosphaerellaceae</taxon>
        <taxon>Cercospora</taxon>
    </lineage>
</organism>
<dbReference type="AlphaFoldDB" id="A0A6A6F6J7"/>
<protein>
    <submittedName>
        <fullName evidence="1">Uncharacterized protein</fullName>
    </submittedName>
</protein>
<gene>
    <name evidence="1" type="ORF">CERZMDRAFT_86894</name>
</gene>
<accession>A0A6A6F6J7</accession>
<reference evidence="1" key="1">
    <citation type="journal article" date="2020" name="Stud. Mycol.">
        <title>101 Dothideomycetes genomes: a test case for predicting lifestyles and emergence of pathogens.</title>
        <authorList>
            <person name="Haridas S."/>
            <person name="Albert R."/>
            <person name="Binder M."/>
            <person name="Bloem J."/>
            <person name="Labutti K."/>
            <person name="Salamov A."/>
            <person name="Andreopoulos B."/>
            <person name="Baker S."/>
            <person name="Barry K."/>
            <person name="Bills G."/>
            <person name="Bluhm B."/>
            <person name="Cannon C."/>
            <person name="Castanera R."/>
            <person name="Culley D."/>
            <person name="Daum C."/>
            <person name="Ezra D."/>
            <person name="Gonzalez J."/>
            <person name="Henrissat B."/>
            <person name="Kuo A."/>
            <person name="Liang C."/>
            <person name="Lipzen A."/>
            <person name="Lutzoni F."/>
            <person name="Magnuson J."/>
            <person name="Mondo S."/>
            <person name="Nolan M."/>
            <person name="Ohm R."/>
            <person name="Pangilinan J."/>
            <person name="Park H.-J."/>
            <person name="Ramirez L."/>
            <person name="Alfaro M."/>
            <person name="Sun H."/>
            <person name="Tritt A."/>
            <person name="Yoshinaga Y."/>
            <person name="Zwiers L.-H."/>
            <person name="Turgeon B."/>
            <person name="Goodwin S."/>
            <person name="Spatafora J."/>
            <person name="Crous P."/>
            <person name="Grigoriev I."/>
        </authorList>
    </citation>
    <scope>NUCLEOTIDE SEQUENCE</scope>
    <source>
        <strain evidence="1">SCOH1-5</strain>
    </source>
</reference>
<keyword evidence="2" id="KW-1185">Reference proteome</keyword>
<evidence type="ECO:0000313" key="2">
    <source>
        <dbReference type="Proteomes" id="UP000799539"/>
    </source>
</evidence>
<name>A0A6A6F6J7_9PEZI</name>
<sequence>MSSLAFVHEVLGLLDDDTRADAQLRHVAREECSRPGGKTTPIEGGPHDSNIGRYWNHTVHAVPVRELVEGSEEPFPWDCLGQQASAPLHVSTSAREVETSLDLKDDRPCCAATMQQFWLNHGEMLEAEMLRERVAAKRVFPTHASHRRCPGQRGLAAVQAAGFQYRSTTTRMSYLNLPRSGNPQ</sequence>
<evidence type="ECO:0000313" key="1">
    <source>
        <dbReference type="EMBL" id="KAF2209575.1"/>
    </source>
</evidence>
<dbReference type="Proteomes" id="UP000799539">
    <property type="component" value="Unassembled WGS sequence"/>
</dbReference>
<dbReference type="EMBL" id="ML992686">
    <property type="protein sequence ID" value="KAF2209575.1"/>
    <property type="molecule type" value="Genomic_DNA"/>
</dbReference>